<feature type="domain" description="HAMP" evidence="13">
    <location>
        <begin position="184"/>
        <end position="237"/>
    </location>
</feature>
<dbReference type="InterPro" id="IPR003661">
    <property type="entry name" value="HisK_dim/P_dom"/>
</dbReference>
<keyword evidence="10 11" id="KW-0472">Membrane</keyword>
<feature type="transmembrane region" description="Helical" evidence="11">
    <location>
        <begin position="419"/>
        <end position="439"/>
    </location>
</feature>
<dbReference type="SUPFAM" id="SSF158472">
    <property type="entry name" value="HAMP domain-like"/>
    <property type="match status" value="1"/>
</dbReference>
<dbReference type="SUPFAM" id="SSF55874">
    <property type="entry name" value="ATPase domain of HSP90 chaperone/DNA topoisomerase II/histidine kinase"/>
    <property type="match status" value="1"/>
</dbReference>
<protein>
    <recommendedName>
        <fullName evidence="3">histidine kinase</fullName>
        <ecNumber evidence="3">2.7.13.3</ecNumber>
    </recommendedName>
</protein>
<evidence type="ECO:0000256" key="8">
    <source>
        <dbReference type="ARBA" id="ARBA00022989"/>
    </source>
</evidence>
<dbReference type="Proteomes" id="UP000500767">
    <property type="component" value="Chromosome"/>
</dbReference>
<dbReference type="Gene3D" id="6.10.340.10">
    <property type="match status" value="1"/>
</dbReference>
<evidence type="ECO:0000256" key="4">
    <source>
        <dbReference type="ARBA" id="ARBA00022553"/>
    </source>
</evidence>
<evidence type="ECO:0000256" key="6">
    <source>
        <dbReference type="ARBA" id="ARBA00022692"/>
    </source>
</evidence>
<evidence type="ECO:0000256" key="10">
    <source>
        <dbReference type="ARBA" id="ARBA00023136"/>
    </source>
</evidence>
<dbReference type="InterPro" id="IPR050428">
    <property type="entry name" value="TCS_sensor_his_kinase"/>
</dbReference>
<dbReference type="KEGG" id="lck:HN018_00830"/>
<feature type="domain" description="Histidine kinase" evidence="12">
    <location>
        <begin position="245"/>
        <end position="459"/>
    </location>
</feature>
<evidence type="ECO:0000259" key="12">
    <source>
        <dbReference type="PROSITE" id="PS50109"/>
    </source>
</evidence>
<dbReference type="PROSITE" id="PS50109">
    <property type="entry name" value="HIS_KIN"/>
    <property type="match status" value="1"/>
</dbReference>
<dbReference type="InterPro" id="IPR004358">
    <property type="entry name" value="Sig_transdc_His_kin-like_C"/>
</dbReference>
<dbReference type="SMART" id="SM00387">
    <property type="entry name" value="HATPase_c"/>
    <property type="match status" value="1"/>
</dbReference>
<feature type="transmembrane region" description="Helical" evidence="11">
    <location>
        <begin position="21"/>
        <end position="40"/>
    </location>
</feature>
<evidence type="ECO:0000313" key="15">
    <source>
        <dbReference type="Proteomes" id="UP000500767"/>
    </source>
</evidence>
<dbReference type="GO" id="GO:0005886">
    <property type="term" value="C:plasma membrane"/>
    <property type="evidence" value="ECO:0007669"/>
    <property type="project" value="TreeGrafter"/>
</dbReference>
<keyword evidence="9" id="KW-0902">Two-component regulatory system</keyword>
<dbReference type="CDD" id="cd00082">
    <property type="entry name" value="HisKA"/>
    <property type="match status" value="1"/>
</dbReference>
<dbReference type="PRINTS" id="PR00344">
    <property type="entry name" value="BCTRLSENSOR"/>
</dbReference>
<dbReference type="GO" id="GO:0000155">
    <property type="term" value="F:phosphorelay sensor kinase activity"/>
    <property type="evidence" value="ECO:0007669"/>
    <property type="project" value="InterPro"/>
</dbReference>
<dbReference type="RefSeq" id="WP_171832750.1">
    <property type="nucleotide sequence ID" value="NZ_CP053708.1"/>
</dbReference>
<dbReference type="PANTHER" id="PTHR45436:SF8">
    <property type="entry name" value="HISTIDINE KINASE"/>
    <property type="match status" value="1"/>
</dbReference>
<evidence type="ECO:0000256" key="9">
    <source>
        <dbReference type="ARBA" id="ARBA00023012"/>
    </source>
</evidence>
<dbReference type="InterPro" id="IPR003660">
    <property type="entry name" value="HAMP_dom"/>
</dbReference>
<evidence type="ECO:0000256" key="7">
    <source>
        <dbReference type="ARBA" id="ARBA00022777"/>
    </source>
</evidence>
<name>A0A6M8HJB1_9PROT</name>
<feature type="transmembrane region" description="Helical" evidence="11">
    <location>
        <begin position="159"/>
        <end position="184"/>
    </location>
</feature>
<comment type="subcellular location">
    <subcellularLocation>
        <location evidence="2">Membrane</location>
    </subcellularLocation>
</comment>
<dbReference type="InterPro" id="IPR036890">
    <property type="entry name" value="HATPase_C_sf"/>
</dbReference>
<dbReference type="SMART" id="SM00304">
    <property type="entry name" value="HAMP"/>
    <property type="match status" value="1"/>
</dbReference>
<dbReference type="InterPro" id="IPR003594">
    <property type="entry name" value="HATPase_dom"/>
</dbReference>
<keyword evidence="15" id="KW-1185">Reference proteome</keyword>
<sequence length="487" mass="52520">MDIVLIAPASMFASFTFRWTLAVCFVLLFQSVVVSGIFWWNTSHYAASMIELSVVEECGDLKSLPLASLLRTIAVRGDQDLHRKRYVALFDPDGTVIAGNLARIPAGLPVDGAAHQSLVDRSKPVAALDTGIVSACHDVAGRTLLVGRDLDELDDLGSLVIRAIGLAAIPAAFIAMLGGALLAAQSQRRLGQAERITRQVMAGNLSERIPVSASRDTFGRLVSNVNMMLDRIETLVAEVRGVGDDIAHQLKTPLTRLRAGLERAILHSVGHDDLLVASEQAIREIDEAQEIIAALLRIREIEVSARTSHFRPLHVARVVRDAVELYAAKAEESRVMLSFETDIDPVIPCDADLLMEAIANLIDNAIKFSPAGGTVSVSLRQDGPRFALLRVADQGPGVPPGERSEVFHRFYRSARDNRVPGVGLGLSLVAAIATLHGIVVNFDDAAPGCIVIARLPLCFADRRLDEASVGAHPVIASRRPRLQAGRP</sequence>
<comment type="catalytic activity">
    <reaction evidence="1">
        <text>ATP + protein L-histidine = ADP + protein N-phospho-L-histidine.</text>
        <dbReference type="EC" id="2.7.13.3"/>
    </reaction>
</comment>
<keyword evidence="6 11" id="KW-0812">Transmembrane</keyword>
<evidence type="ECO:0000259" key="13">
    <source>
        <dbReference type="PROSITE" id="PS50885"/>
    </source>
</evidence>
<dbReference type="InterPro" id="IPR005467">
    <property type="entry name" value="His_kinase_dom"/>
</dbReference>
<dbReference type="Gene3D" id="3.30.565.10">
    <property type="entry name" value="Histidine kinase-like ATPase, C-terminal domain"/>
    <property type="match status" value="1"/>
</dbReference>
<dbReference type="PANTHER" id="PTHR45436">
    <property type="entry name" value="SENSOR HISTIDINE KINASE YKOH"/>
    <property type="match status" value="1"/>
</dbReference>
<keyword evidence="5" id="KW-0808">Transferase</keyword>
<organism evidence="14 15">
    <name type="scientific">Lichenicola cladoniae</name>
    <dbReference type="NCBI Taxonomy" id="1484109"/>
    <lineage>
        <taxon>Bacteria</taxon>
        <taxon>Pseudomonadati</taxon>
        <taxon>Pseudomonadota</taxon>
        <taxon>Alphaproteobacteria</taxon>
        <taxon>Acetobacterales</taxon>
        <taxon>Acetobacteraceae</taxon>
        <taxon>Lichenicola</taxon>
    </lineage>
</organism>
<dbReference type="InterPro" id="IPR036097">
    <property type="entry name" value="HisK_dim/P_sf"/>
</dbReference>
<proteinExistence type="predicted"/>
<dbReference type="EMBL" id="CP053708">
    <property type="protein sequence ID" value="QKE88788.1"/>
    <property type="molecule type" value="Genomic_DNA"/>
</dbReference>
<dbReference type="Pfam" id="PF02518">
    <property type="entry name" value="HATPase_c"/>
    <property type="match status" value="1"/>
</dbReference>
<evidence type="ECO:0000256" key="11">
    <source>
        <dbReference type="SAM" id="Phobius"/>
    </source>
</evidence>
<accession>A0A6M8HJB1</accession>
<keyword evidence="4" id="KW-0597">Phosphoprotein</keyword>
<evidence type="ECO:0000256" key="1">
    <source>
        <dbReference type="ARBA" id="ARBA00000085"/>
    </source>
</evidence>
<dbReference type="AlphaFoldDB" id="A0A6M8HJB1"/>
<evidence type="ECO:0000256" key="5">
    <source>
        <dbReference type="ARBA" id="ARBA00022679"/>
    </source>
</evidence>
<dbReference type="PROSITE" id="PS50885">
    <property type="entry name" value="HAMP"/>
    <property type="match status" value="1"/>
</dbReference>
<gene>
    <name evidence="14" type="ORF">HN018_00830</name>
</gene>
<keyword evidence="7 14" id="KW-0418">Kinase</keyword>
<reference evidence="14 15" key="1">
    <citation type="journal article" date="2014" name="World J. Microbiol. Biotechnol.">
        <title>Biodiversity and physiological characteristics of Antarctic and Arctic lichens-associated bacteria.</title>
        <authorList>
            <person name="Lee Y.M."/>
            <person name="Kim E.H."/>
            <person name="Lee H.K."/>
            <person name="Hong S.G."/>
        </authorList>
    </citation>
    <scope>NUCLEOTIDE SEQUENCE [LARGE SCALE GENOMIC DNA]</scope>
    <source>
        <strain evidence="14 15">PAMC 26569</strain>
    </source>
</reference>
<evidence type="ECO:0000256" key="3">
    <source>
        <dbReference type="ARBA" id="ARBA00012438"/>
    </source>
</evidence>
<dbReference type="CDD" id="cd06225">
    <property type="entry name" value="HAMP"/>
    <property type="match status" value="1"/>
</dbReference>
<evidence type="ECO:0000313" key="14">
    <source>
        <dbReference type="EMBL" id="QKE88788.1"/>
    </source>
</evidence>
<dbReference type="SUPFAM" id="SSF47384">
    <property type="entry name" value="Homodimeric domain of signal transducing histidine kinase"/>
    <property type="match status" value="1"/>
</dbReference>
<evidence type="ECO:0000256" key="2">
    <source>
        <dbReference type="ARBA" id="ARBA00004370"/>
    </source>
</evidence>
<keyword evidence="8 11" id="KW-1133">Transmembrane helix</keyword>
<dbReference type="Pfam" id="PF00672">
    <property type="entry name" value="HAMP"/>
    <property type="match status" value="1"/>
</dbReference>
<dbReference type="EC" id="2.7.13.3" evidence="3"/>